<organism evidence="1 2">
    <name type="scientific">Chitinophaga pinensis (strain ATCC 43595 / DSM 2588 / LMG 13176 / NBRC 15968 / NCIMB 11800 / UQM 2034)</name>
    <dbReference type="NCBI Taxonomy" id="485918"/>
    <lineage>
        <taxon>Bacteria</taxon>
        <taxon>Pseudomonadati</taxon>
        <taxon>Bacteroidota</taxon>
        <taxon>Chitinophagia</taxon>
        <taxon>Chitinophagales</taxon>
        <taxon>Chitinophagaceae</taxon>
        <taxon>Chitinophaga</taxon>
    </lineage>
</organism>
<dbReference type="Proteomes" id="UP000002215">
    <property type="component" value="Chromosome"/>
</dbReference>
<accession>A0A979G862</accession>
<reference evidence="2" key="1">
    <citation type="submission" date="2009-08" db="EMBL/GenBank/DDBJ databases">
        <title>The complete genome of Chitinophaga pinensis DSM 2588.</title>
        <authorList>
            <consortium name="US DOE Joint Genome Institute (JGI-PGF)"/>
            <person name="Lucas S."/>
            <person name="Copeland A."/>
            <person name="Lapidus A."/>
            <person name="Glavina del Rio T."/>
            <person name="Dalin E."/>
            <person name="Tice H."/>
            <person name="Bruce D."/>
            <person name="Goodwin L."/>
            <person name="Pitluck S."/>
            <person name="Kyrpides N."/>
            <person name="Mavromatis K."/>
            <person name="Ivanova N."/>
            <person name="Mikhailova N."/>
            <person name="Sims D."/>
            <person name="Meinche L."/>
            <person name="Brettin T."/>
            <person name="Detter J.C."/>
            <person name="Han C."/>
            <person name="Larimer F."/>
            <person name="Land M."/>
            <person name="Hauser L."/>
            <person name="Markowitz V."/>
            <person name="Cheng J.-F."/>
            <person name="Hugenholtz P."/>
            <person name="Woyke T."/>
            <person name="Wu D."/>
            <person name="Spring S."/>
            <person name="Klenk H.-P."/>
            <person name="Eisen J.A."/>
        </authorList>
    </citation>
    <scope>NUCLEOTIDE SEQUENCE [LARGE SCALE GENOMIC DNA]</scope>
    <source>
        <strain evidence="2">ATCC 43595 / DSM 2588 / LMG 13176 / NBRC 15968 / NCIMB 11800 / UQM 2034</strain>
    </source>
</reference>
<gene>
    <name evidence="1" type="ordered locus">Cpin_5308</name>
</gene>
<sequence length="101" mass="10417">MTRLGAGFVFHKVGGAFGMGNDFLGGGHMSAGGAVLKIHGLSTFLGGAAPVGDIQQTRINLLCSSAMRCVNSVVQFCEVDDFGAKEVSAVPLSKVKSLIFL</sequence>
<evidence type="ECO:0000313" key="2">
    <source>
        <dbReference type="Proteomes" id="UP000002215"/>
    </source>
</evidence>
<dbReference type="EMBL" id="CP001699">
    <property type="protein sequence ID" value="ACU62739.1"/>
    <property type="molecule type" value="Genomic_DNA"/>
</dbReference>
<reference evidence="1 2" key="2">
    <citation type="journal article" date="2010" name="Stand. Genomic Sci.">
        <title>Complete genome sequence of Chitinophaga pinensis type strain (UQM 2034).</title>
        <authorList>
            <person name="Glavina Del Rio T."/>
            <person name="Abt B."/>
            <person name="Spring S."/>
            <person name="Lapidus A."/>
            <person name="Nolan M."/>
            <person name="Tice H."/>
            <person name="Copeland A."/>
            <person name="Cheng J.F."/>
            <person name="Chen F."/>
            <person name="Bruce D."/>
            <person name="Goodwin L."/>
            <person name="Pitluck S."/>
            <person name="Ivanova N."/>
            <person name="Mavromatis K."/>
            <person name="Mikhailova N."/>
            <person name="Pati A."/>
            <person name="Chen A."/>
            <person name="Palaniappan K."/>
            <person name="Land M."/>
            <person name="Hauser L."/>
            <person name="Chang Y.J."/>
            <person name="Jeffries C.D."/>
            <person name="Chain P."/>
            <person name="Saunders E."/>
            <person name="Detter J.C."/>
            <person name="Brettin T."/>
            <person name="Rohde M."/>
            <person name="Goker M."/>
            <person name="Bristow J."/>
            <person name="Eisen J.A."/>
            <person name="Markowitz V."/>
            <person name="Hugenholtz P."/>
            <person name="Kyrpides N.C."/>
            <person name="Klenk H.P."/>
            <person name="Lucas S."/>
        </authorList>
    </citation>
    <scope>NUCLEOTIDE SEQUENCE [LARGE SCALE GENOMIC DNA]</scope>
    <source>
        <strain evidence="2">ATCC 43595 / DSM 2588 / LMG 13176 / NBRC 15968 / NCIMB 11800 / UQM 2034</strain>
    </source>
</reference>
<proteinExistence type="predicted"/>
<protein>
    <submittedName>
        <fullName evidence="1">Uncharacterized protein</fullName>
    </submittedName>
</protein>
<name>A0A979G862_CHIPD</name>
<dbReference type="KEGG" id="cpi:Cpin_5308"/>
<dbReference type="AlphaFoldDB" id="A0A979G862"/>
<evidence type="ECO:0000313" key="1">
    <source>
        <dbReference type="EMBL" id="ACU62739.1"/>
    </source>
</evidence>